<dbReference type="GO" id="GO:0016757">
    <property type="term" value="F:glycosyltransferase activity"/>
    <property type="evidence" value="ECO:0007669"/>
    <property type="project" value="UniProtKB-KW"/>
</dbReference>
<keyword evidence="5 6" id="KW-0238">DNA-binding</keyword>
<evidence type="ECO:0000256" key="6">
    <source>
        <dbReference type="PROSITE-ProRule" id="PRU01362"/>
    </source>
</evidence>
<accession>A0A378PL18</accession>
<reference evidence="8 9" key="1">
    <citation type="submission" date="2018-06" db="EMBL/GenBank/DDBJ databases">
        <authorList>
            <consortium name="Pathogen Informatics"/>
            <person name="Doyle S."/>
        </authorList>
    </citation>
    <scope>NUCLEOTIDE SEQUENCE [LARGE SCALE GENOMIC DNA]</scope>
    <source>
        <strain evidence="8 9">NCTC11227</strain>
    </source>
</reference>
<dbReference type="AlphaFoldDB" id="A0A378PL18"/>
<evidence type="ECO:0000256" key="3">
    <source>
        <dbReference type="ARBA" id="ARBA00022679"/>
    </source>
</evidence>
<organism evidence="8 9">
    <name type="scientific">Moraxella ovis</name>
    <dbReference type="NCBI Taxonomy" id="29433"/>
    <lineage>
        <taxon>Bacteria</taxon>
        <taxon>Pseudomonadati</taxon>
        <taxon>Pseudomonadota</taxon>
        <taxon>Gammaproteobacteria</taxon>
        <taxon>Moraxellales</taxon>
        <taxon>Moraxellaceae</taxon>
        <taxon>Moraxella</taxon>
    </lineage>
</organism>
<evidence type="ECO:0000256" key="1">
    <source>
        <dbReference type="ARBA" id="ARBA00022649"/>
    </source>
</evidence>
<dbReference type="RefSeq" id="WP_063514046.1">
    <property type="nucleotide sequence ID" value="NZ_CP011158.1"/>
</dbReference>
<feature type="domain" description="DarT" evidence="7">
    <location>
        <begin position="7"/>
        <end position="212"/>
    </location>
</feature>
<name>A0A378PL18_9GAMM</name>
<dbReference type="PROSITE" id="PS52018">
    <property type="entry name" value="DART"/>
    <property type="match status" value="1"/>
</dbReference>
<keyword evidence="3" id="KW-0808">Transferase</keyword>
<evidence type="ECO:0000256" key="2">
    <source>
        <dbReference type="ARBA" id="ARBA00022676"/>
    </source>
</evidence>
<keyword evidence="1 6" id="KW-1277">Toxin-antitoxin system</keyword>
<dbReference type="Proteomes" id="UP000255102">
    <property type="component" value="Unassembled WGS sequence"/>
</dbReference>
<gene>
    <name evidence="8" type="ORF">NCTC11227_01085</name>
</gene>
<keyword evidence="2" id="KW-0328">Glycosyltransferase</keyword>
<evidence type="ECO:0000256" key="4">
    <source>
        <dbReference type="ARBA" id="ARBA00022695"/>
    </source>
</evidence>
<evidence type="ECO:0000313" key="8">
    <source>
        <dbReference type="EMBL" id="STY87086.1"/>
    </source>
</evidence>
<proteinExistence type="inferred from homology"/>
<keyword evidence="4" id="KW-0548">Nucleotidyltransferase</keyword>
<dbReference type="GO" id="GO:0003677">
    <property type="term" value="F:DNA binding"/>
    <property type="evidence" value="ECO:0007669"/>
    <property type="project" value="UniProtKB-UniRule"/>
</dbReference>
<sequence>MKDRQITHLFHFTSVSNLESIFQHGLISKKDLESKVGQEYVETFDSFDELRLDNRTDAISISISHPNVKVLKRYMKSYPKTKWTALVLSVDIILDKSCLFYPMNAASKYCTNNPYIWFEGVQGFERLFCNSIKENWEVSNRCSNHIDNNKYHKNHIVFGKDPTSIQAEILCFDLIEPKYIKGCITDSDFLLKTLSDRYPLLPIQKVHFSFFESDGRDTMREAQLLCGELSSINSLTMEQITWWNELPLFWKKVFLAHLYAPELVDSYWEDRDVNVLKEDRDTYQTVRIVDKFLNNLSNKLELKSWTDLTRLFELHSIKVVILDNLKQEEINFRKHKHRMLIDFKYFKFLREFCWQECGRWEQGMLRILPTTIPNSLHHLEVYAVDGFRISDEFFHHHKDLQVICLAGWESLELLHERLQELSGMKYLTVLELIYCFSDWQSRDFNDRAKISRYKGTHLRATDFIPILQKLPKLSYFKFIEPSFFGLGSSTISYLGDFEDIKDEEAREINQLIGSVDCDMCLGKGANPYMNDHPNFSYPLSKDKRITLFTYPVVSRKLPFRSRF</sequence>
<dbReference type="EMBL" id="UGPW01000001">
    <property type="protein sequence ID" value="STY87086.1"/>
    <property type="molecule type" value="Genomic_DNA"/>
</dbReference>
<protein>
    <recommendedName>
        <fullName evidence="7">DarT domain-containing protein</fullName>
    </recommendedName>
</protein>
<evidence type="ECO:0000313" key="9">
    <source>
        <dbReference type="Proteomes" id="UP000255102"/>
    </source>
</evidence>
<comment type="caution">
    <text evidence="6">Lacks conserved residue(s) required for the propagation of feature annotation.</text>
</comment>
<evidence type="ECO:0000256" key="5">
    <source>
        <dbReference type="ARBA" id="ARBA00023125"/>
    </source>
</evidence>
<dbReference type="InterPro" id="IPR029494">
    <property type="entry name" value="DarT"/>
</dbReference>
<dbReference type="GO" id="GO:0016779">
    <property type="term" value="F:nucleotidyltransferase activity"/>
    <property type="evidence" value="ECO:0007669"/>
    <property type="project" value="UniProtKB-KW"/>
</dbReference>
<dbReference type="Pfam" id="PF14487">
    <property type="entry name" value="DarT"/>
    <property type="match status" value="1"/>
</dbReference>
<evidence type="ECO:0000259" key="7">
    <source>
        <dbReference type="PROSITE" id="PS52018"/>
    </source>
</evidence>
<comment type="similarity">
    <text evidence="6">Belongs to the DarT ADP-ribosyltransferase family.</text>
</comment>